<comment type="similarity">
    <text evidence="1">Belongs to the glutaminase PdxT/SNO family.</text>
</comment>
<keyword evidence="4" id="KW-0315">Glutamine amidotransferase</keyword>
<evidence type="ECO:0000313" key="9">
    <source>
        <dbReference type="EMBL" id="EJT50374.1"/>
    </source>
</evidence>
<accession>J6F0B0</accession>
<feature type="binding site" evidence="8">
    <location>
        <begin position="66"/>
        <end position="68"/>
    </location>
    <ligand>
        <name>L-glutamine</name>
        <dbReference type="ChEBI" id="CHEBI:58359"/>
    </ligand>
</feature>
<dbReference type="PANTHER" id="PTHR31559:SF0">
    <property type="entry name" value="PYRIDOXAL 5'-PHOSPHATE SYNTHASE SUBUNIT SNO1-RELATED"/>
    <property type="match status" value="1"/>
</dbReference>
<gene>
    <name evidence="9" type="ORF">A1Q1_00352</name>
</gene>
<dbReference type="Proteomes" id="UP000002748">
    <property type="component" value="Unassembled WGS sequence"/>
</dbReference>
<dbReference type="AlphaFoldDB" id="J6F0B0"/>
<dbReference type="InterPro" id="IPR021196">
    <property type="entry name" value="PdxT/SNO_CS"/>
</dbReference>
<dbReference type="GO" id="GO:0016829">
    <property type="term" value="F:lyase activity"/>
    <property type="evidence" value="ECO:0007669"/>
    <property type="project" value="UniProtKB-KW"/>
</dbReference>
<dbReference type="GO" id="GO:0008614">
    <property type="term" value="P:pyridoxine metabolic process"/>
    <property type="evidence" value="ECO:0007669"/>
    <property type="project" value="TreeGrafter"/>
</dbReference>
<dbReference type="SUPFAM" id="SSF52317">
    <property type="entry name" value="Class I glutamine amidotransferase-like"/>
    <property type="match status" value="1"/>
</dbReference>
<protein>
    <recommendedName>
        <fullName evidence="2">glutaminase</fullName>
        <ecNumber evidence="2">3.5.1.2</ecNumber>
    </recommendedName>
</protein>
<keyword evidence="5" id="KW-0456">Lyase</keyword>
<feature type="active site" description="Charge relay system" evidence="7">
    <location>
        <position position="227"/>
    </location>
</feature>
<evidence type="ECO:0000256" key="4">
    <source>
        <dbReference type="ARBA" id="ARBA00022962"/>
    </source>
</evidence>
<dbReference type="PANTHER" id="PTHR31559">
    <property type="entry name" value="PYRIDOXAL 5'-PHOSPHATE SYNTHASE SUBUNIT SNO"/>
    <property type="match status" value="1"/>
</dbReference>
<comment type="caution">
    <text evidence="9">The sequence shown here is derived from an EMBL/GenBank/DDBJ whole genome shotgun (WGS) entry which is preliminary data.</text>
</comment>
<dbReference type="InterPro" id="IPR029062">
    <property type="entry name" value="Class_I_gatase-like"/>
</dbReference>
<evidence type="ECO:0000313" key="10">
    <source>
        <dbReference type="Proteomes" id="UP000002748"/>
    </source>
</evidence>
<dbReference type="Gene3D" id="3.40.50.880">
    <property type="match status" value="1"/>
</dbReference>
<dbReference type="HOGENOM" id="CLU_069674_0_0_1"/>
<evidence type="ECO:0000256" key="3">
    <source>
        <dbReference type="ARBA" id="ARBA00022801"/>
    </source>
</evidence>
<dbReference type="OrthoDB" id="2039at2759"/>
<evidence type="ECO:0000256" key="1">
    <source>
        <dbReference type="ARBA" id="ARBA00008345"/>
    </source>
</evidence>
<dbReference type="GO" id="GO:0005829">
    <property type="term" value="C:cytosol"/>
    <property type="evidence" value="ECO:0007669"/>
    <property type="project" value="TreeGrafter"/>
</dbReference>
<dbReference type="GO" id="GO:0004359">
    <property type="term" value="F:glutaminase activity"/>
    <property type="evidence" value="ECO:0007669"/>
    <property type="project" value="UniProtKB-EC"/>
</dbReference>
<evidence type="ECO:0000256" key="8">
    <source>
        <dbReference type="PIRSR" id="PIRSR005639-2"/>
    </source>
</evidence>
<keyword evidence="3" id="KW-0378">Hydrolase</keyword>
<organism evidence="9 10">
    <name type="scientific">Trichosporon asahii var. asahii (strain ATCC 90039 / CBS 2479 / JCM 2466 / KCTC 7840 / NBRC 103889/ NCYC 2677 / UAMH 7654)</name>
    <name type="common">Yeast</name>
    <dbReference type="NCBI Taxonomy" id="1186058"/>
    <lineage>
        <taxon>Eukaryota</taxon>
        <taxon>Fungi</taxon>
        <taxon>Dikarya</taxon>
        <taxon>Basidiomycota</taxon>
        <taxon>Agaricomycotina</taxon>
        <taxon>Tremellomycetes</taxon>
        <taxon>Trichosporonales</taxon>
        <taxon>Trichosporonaceae</taxon>
        <taxon>Trichosporon</taxon>
    </lineage>
</organism>
<dbReference type="PIRSF" id="PIRSF005639">
    <property type="entry name" value="Glut_amidoT_SNO"/>
    <property type="match status" value="1"/>
</dbReference>
<dbReference type="Pfam" id="PF01174">
    <property type="entry name" value="SNO"/>
    <property type="match status" value="1"/>
</dbReference>
<feature type="binding site" evidence="8">
    <location>
        <begin position="166"/>
        <end position="167"/>
    </location>
    <ligand>
        <name>L-glutamine</name>
        <dbReference type="ChEBI" id="CHEBI:58359"/>
    </ligand>
</feature>
<feature type="binding site" evidence="8">
    <location>
        <position position="134"/>
    </location>
    <ligand>
        <name>L-glutamine</name>
        <dbReference type="ChEBI" id="CHEBI:58359"/>
    </ligand>
</feature>
<dbReference type="PROSITE" id="PS51273">
    <property type="entry name" value="GATASE_TYPE_1"/>
    <property type="match status" value="1"/>
</dbReference>
<dbReference type="InterPro" id="IPR002161">
    <property type="entry name" value="PdxT/SNO"/>
</dbReference>
<dbReference type="PROSITE" id="PS51130">
    <property type="entry name" value="PDXT_SNO_2"/>
    <property type="match status" value="1"/>
</dbReference>
<reference evidence="9 10" key="1">
    <citation type="journal article" date="2012" name="Eukaryot. Cell">
        <title>Draft genome sequence of CBS 2479, the standard type strain of Trichosporon asahii.</title>
        <authorList>
            <person name="Yang R.Y."/>
            <person name="Li H.T."/>
            <person name="Zhu H."/>
            <person name="Zhou G.P."/>
            <person name="Wang M."/>
            <person name="Wang L."/>
        </authorList>
    </citation>
    <scope>NUCLEOTIDE SEQUENCE [LARGE SCALE GENOMIC DNA]</scope>
    <source>
        <strain evidence="10">ATCC 90039 / CBS 2479 / JCM 2466 / KCTC 7840 / NCYC 2677 / UAMH 7654</strain>
    </source>
</reference>
<dbReference type="EC" id="3.5.1.2" evidence="2"/>
<dbReference type="FunFam" id="3.40.50.880:FF:000077">
    <property type="entry name" value="Unplaced genomic scaffold supercont2.4, whole genome shotgun sequence"/>
    <property type="match status" value="1"/>
</dbReference>
<dbReference type="KEGG" id="tasa:A1Q1_00352"/>
<sequence length="253" mass="27427">MTIELQEEREHVPEQLTIGVLALQGAFHEHIAYLNRLRSKGHTIRAIAVRTKDELDQCYALILPGGESTAITRVAARTEGLLPALQAFVADPNRPVYGTCAGMILMAEPDGVGGGKRQGDGKAWGGIRGMKVWRNLYGGQLESFEYPLAIPSLFSLPDEPFNTIFIRAPCLHSLSPSARAETEILASLPPECIPAPPPADSPLGPADEETLGAVMLRQGRKLVTSFHPELSGDARIHEFWVERCVLGRDSTGG</sequence>
<evidence type="ECO:0000256" key="6">
    <source>
        <dbReference type="ARBA" id="ARBA00049534"/>
    </source>
</evidence>
<proteinExistence type="inferred from homology"/>
<dbReference type="GeneID" id="25983866"/>
<dbReference type="NCBIfam" id="TIGR03800">
    <property type="entry name" value="PLP_synth_Pdx2"/>
    <property type="match status" value="1"/>
</dbReference>
<dbReference type="VEuPathDB" id="FungiDB:A1Q1_00352"/>
<dbReference type="GO" id="GO:1903600">
    <property type="term" value="C:glutaminase complex"/>
    <property type="evidence" value="ECO:0007669"/>
    <property type="project" value="TreeGrafter"/>
</dbReference>
<evidence type="ECO:0000256" key="5">
    <source>
        <dbReference type="ARBA" id="ARBA00023239"/>
    </source>
</evidence>
<dbReference type="GO" id="GO:0042823">
    <property type="term" value="P:pyridoxal phosphate biosynthetic process"/>
    <property type="evidence" value="ECO:0007669"/>
    <property type="project" value="InterPro"/>
</dbReference>
<name>J6F0B0_TRIAS</name>
<dbReference type="RefSeq" id="XP_014181476.1">
    <property type="nucleotide sequence ID" value="XM_014326001.1"/>
</dbReference>
<evidence type="ECO:0000256" key="7">
    <source>
        <dbReference type="PIRSR" id="PIRSR005639-1"/>
    </source>
</evidence>
<evidence type="ECO:0000256" key="2">
    <source>
        <dbReference type="ARBA" id="ARBA00012918"/>
    </source>
</evidence>
<comment type="catalytic activity">
    <reaction evidence="6">
        <text>L-glutamine + H2O = L-glutamate + NH4(+)</text>
        <dbReference type="Rhea" id="RHEA:15889"/>
        <dbReference type="ChEBI" id="CHEBI:15377"/>
        <dbReference type="ChEBI" id="CHEBI:28938"/>
        <dbReference type="ChEBI" id="CHEBI:29985"/>
        <dbReference type="ChEBI" id="CHEBI:58359"/>
        <dbReference type="EC" id="3.5.1.2"/>
    </reaction>
</comment>
<dbReference type="PROSITE" id="PS01236">
    <property type="entry name" value="PDXT_SNO_1"/>
    <property type="match status" value="1"/>
</dbReference>
<feature type="active site" description="Charge relay system" evidence="7">
    <location>
        <position position="229"/>
    </location>
</feature>
<dbReference type="EMBL" id="ALBS01000111">
    <property type="protein sequence ID" value="EJT50374.1"/>
    <property type="molecule type" value="Genomic_DNA"/>
</dbReference>
<feature type="active site" description="Nucleophile" evidence="7">
    <location>
        <position position="100"/>
    </location>
</feature>